<organism evidence="8">
    <name type="scientific">Culicoides sonorensis</name>
    <name type="common">Biting midge</name>
    <dbReference type="NCBI Taxonomy" id="179676"/>
    <lineage>
        <taxon>Eukaryota</taxon>
        <taxon>Metazoa</taxon>
        <taxon>Ecdysozoa</taxon>
        <taxon>Arthropoda</taxon>
        <taxon>Hexapoda</taxon>
        <taxon>Insecta</taxon>
        <taxon>Pterygota</taxon>
        <taxon>Neoptera</taxon>
        <taxon>Endopterygota</taxon>
        <taxon>Diptera</taxon>
        <taxon>Nematocera</taxon>
        <taxon>Chironomoidea</taxon>
        <taxon>Ceratopogonidae</taxon>
        <taxon>Ceratopogoninae</taxon>
        <taxon>Culicoides</taxon>
        <taxon>Monoculicoides</taxon>
    </lineage>
</organism>
<feature type="signal peptide" evidence="6">
    <location>
        <begin position="1"/>
        <end position="35"/>
    </location>
</feature>
<dbReference type="GO" id="GO:0004867">
    <property type="term" value="F:serine-type endopeptidase inhibitor activity"/>
    <property type="evidence" value="ECO:0007669"/>
    <property type="project" value="UniProtKB-KW"/>
</dbReference>
<dbReference type="Gene3D" id="2.30.39.10">
    <property type="entry name" value="Alpha-1-antitrypsin, domain 1"/>
    <property type="match status" value="1"/>
</dbReference>
<feature type="domain" description="Serpin" evidence="7">
    <location>
        <begin position="76"/>
        <end position="440"/>
    </location>
</feature>
<comment type="similarity">
    <text evidence="1 5">Belongs to the serpin family.</text>
</comment>
<dbReference type="FunFam" id="3.30.497.10:FF:000006">
    <property type="entry name" value="Plasminogen activator inhibitor 1"/>
    <property type="match status" value="1"/>
</dbReference>
<feature type="chain" id="PRO_5016460649" evidence="6">
    <location>
        <begin position="36"/>
        <end position="452"/>
    </location>
</feature>
<dbReference type="InterPro" id="IPR042178">
    <property type="entry name" value="Serpin_sf_1"/>
</dbReference>
<dbReference type="SMART" id="SM00093">
    <property type="entry name" value="SERPIN"/>
    <property type="match status" value="1"/>
</dbReference>
<evidence type="ECO:0000256" key="6">
    <source>
        <dbReference type="SAM" id="SignalP"/>
    </source>
</evidence>
<dbReference type="Gene3D" id="3.30.497.10">
    <property type="entry name" value="Antithrombin, subunit I, domain 2"/>
    <property type="match status" value="1"/>
</dbReference>
<protein>
    <submittedName>
        <fullName evidence="8">CSON006085 protein</fullName>
    </submittedName>
</protein>
<evidence type="ECO:0000256" key="4">
    <source>
        <dbReference type="ARBA" id="ARBA00022900"/>
    </source>
</evidence>
<dbReference type="OMA" id="KGVWETR"/>
<keyword evidence="3 6" id="KW-0732">Signal</keyword>
<keyword evidence="2" id="KW-0646">Protease inhibitor</keyword>
<dbReference type="EMBL" id="UFQT01000230">
    <property type="protein sequence ID" value="SSX22093.1"/>
    <property type="molecule type" value="Genomic_DNA"/>
</dbReference>
<evidence type="ECO:0000259" key="7">
    <source>
        <dbReference type="SMART" id="SM00093"/>
    </source>
</evidence>
<dbReference type="Pfam" id="PF00079">
    <property type="entry name" value="Serpin"/>
    <property type="match status" value="1"/>
</dbReference>
<dbReference type="InterPro" id="IPR023795">
    <property type="entry name" value="Serpin_CS"/>
</dbReference>
<accession>A0A336LZU1</accession>
<dbReference type="InterPro" id="IPR023796">
    <property type="entry name" value="Serpin_dom"/>
</dbReference>
<proteinExistence type="inferred from homology"/>
<dbReference type="PROSITE" id="PS00284">
    <property type="entry name" value="SERPIN"/>
    <property type="match status" value="1"/>
</dbReference>
<dbReference type="CDD" id="cd19601">
    <property type="entry name" value="serpin42Da-like"/>
    <property type="match status" value="1"/>
</dbReference>
<dbReference type="SUPFAM" id="SSF56574">
    <property type="entry name" value="Serpins"/>
    <property type="match status" value="1"/>
</dbReference>
<evidence type="ECO:0000313" key="8">
    <source>
        <dbReference type="EMBL" id="SSX22093.1"/>
    </source>
</evidence>
<dbReference type="InterPro" id="IPR036186">
    <property type="entry name" value="Serpin_sf"/>
</dbReference>
<dbReference type="InterPro" id="IPR000215">
    <property type="entry name" value="Serpin_fam"/>
</dbReference>
<dbReference type="GO" id="GO:0005615">
    <property type="term" value="C:extracellular space"/>
    <property type="evidence" value="ECO:0007669"/>
    <property type="project" value="InterPro"/>
</dbReference>
<evidence type="ECO:0000256" key="5">
    <source>
        <dbReference type="RuleBase" id="RU000411"/>
    </source>
</evidence>
<evidence type="ECO:0000256" key="3">
    <source>
        <dbReference type="ARBA" id="ARBA00022729"/>
    </source>
</evidence>
<name>A0A336LZU1_CULSO</name>
<dbReference type="PANTHER" id="PTHR11461">
    <property type="entry name" value="SERINE PROTEASE INHIBITOR, SERPIN"/>
    <property type="match status" value="1"/>
</dbReference>
<evidence type="ECO:0000256" key="1">
    <source>
        <dbReference type="ARBA" id="ARBA00009500"/>
    </source>
</evidence>
<dbReference type="InterPro" id="IPR042185">
    <property type="entry name" value="Serpin_sf_2"/>
</dbReference>
<keyword evidence="4" id="KW-0722">Serine protease inhibitor</keyword>
<dbReference type="PANTHER" id="PTHR11461:SF211">
    <property type="entry name" value="GH10112P-RELATED"/>
    <property type="match status" value="1"/>
</dbReference>
<dbReference type="VEuPathDB" id="VectorBase:CSON006085"/>
<sequence length="452" mass="51943">MKFHLLQRKYKFGPKVTVNLFLFILLPCQVHLVNSIKSDNNNNNNIENSYNQNKEFLREFNMAKEQFAKNSNLFGADLYKELATDPKENVVFSPLSIQTCLSMVYMAAEGRTYEEIGNVLKYGPQGNKQEVAKAFQDILDDTEKESGLEIANRIYVMSNYKLKAAFNELTAKHFKSAVESLDFAKRVDSAKAINTWVEEKTHNKIKDLISPDNLDELTRAVLVNAIYFKGKWLYPFDKRMTHPSPFWVTPEQSIDVDMMTIKKRFKYGALEKFDATALEMEYKDSNISMLFILPNKKDGLKEFEEKMHALDLKEIDGLMHHQEVEVFLPKFEFEFTKELNNVLVKLGMSTAFSNAADFSGLLESPEPLKISKVIHKAFIKVDEEGAEAAAATAVLVRLKKSCRMFDERIKFAVDHPFYFAIQQRKDEALFPLFSGSVQILPESQGKQEHDEL</sequence>
<dbReference type="AlphaFoldDB" id="A0A336LZU1"/>
<reference evidence="8" key="1">
    <citation type="submission" date="2018-07" db="EMBL/GenBank/DDBJ databases">
        <authorList>
            <person name="Quirk P.G."/>
            <person name="Krulwich T.A."/>
        </authorList>
    </citation>
    <scope>NUCLEOTIDE SEQUENCE</scope>
</reference>
<evidence type="ECO:0000256" key="2">
    <source>
        <dbReference type="ARBA" id="ARBA00022690"/>
    </source>
</evidence>
<gene>
    <name evidence="8" type="primary">CSON006085</name>
</gene>